<reference evidence="1 2" key="1">
    <citation type="submission" date="2019-08" db="EMBL/GenBank/DDBJ databases">
        <title>Bacillus genomes from the desert of Cuatro Cienegas, Coahuila.</title>
        <authorList>
            <person name="Olmedo-Alvarez G."/>
        </authorList>
    </citation>
    <scope>NUCLEOTIDE SEQUENCE [LARGE SCALE GENOMIC DNA]</scope>
    <source>
        <strain evidence="1 2">CH87b_3T</strain>
    </source>
</reference>
<dbReference type="Proteomes" id="UP000324269">
    <property type="component" value="Unassembled WGS sequence"/>
</dbReference>
<organism evidence="1 2">
    <name type="scientific">Rossellomorea aquimaris</name>
    <dbReference type="NCBI Taxonomy" id="189382"/>
    <lineage>
        <taxon>Bacteria</taxon>
        <taxon>Bacillati</taxon>
        <taxon>Bacillota</taxon>
        <taxon>Bacilli</taxon>
        <taxon>Bacillales</taxon>
        <taxon>Bacillaceae</taxon>
        <taxon>Rossellomorea</taxon>
    </lineage>
</organism>
<protein>
    <submittedName>
        <fullName evidence="1">Uncharacterized protein</fullName>
    </submittedName>
</protein>
<dbReference type="STRING" id="189382.BHE18_08250"/>
<comment type="caution">
    <text evidence="1">The sequence shown here is derived from an EMBL/GenBank/DDBJ whole genome shotgun (WGS) entry which is preliminary data.</text>
</comment>
<evidence type="ECO:0000313" key="1">
    <source>
        <dbReference type="EMBL" id="TYS86793.1"/>
    </source>
</evidence>
<dbReference type="EMBL" id="VTEZ01000002">
    <property type="protein sequence ID" value="TYS86793.1"/>
    <property type="molecule type" value="Genomic_DNA"/>
</dbReference>
<dbReference type="AlphaFoldDB" id="A0A5D4TS17"/>
<dbReference type="RefSeq" id="WP_148969644.1">
    <property type="nucleotide sequence ID" value="NZ_JBNIKW010000002.1"/>
</dbReference>
<name>A0A5D4TS17_9BACI</name>
<proteinExistence type="predicted"/>
<sequence length="82" mass="9571">MITQTFNKEDLRKAAQHQRGSWNSIQAIEEKIQEGKYKDAMLSAVDLLNSIKELDRLAEKKVKQDELHHITQTFVNVMMNRS</sequence>
<gene>
    <name evidence="1" type="ORF">FZC85_07270</name>
</gene>
<evidence type="ECO:0000313" key="2">
    <source>
        <dbReference type="Proteomes" id="UP000324269"/>
    </source>
</evidence>
<dbReference type="OrthoDB" id="2919190at2"/>
<accession>A0A5D4TS17</accession>